<gene>
    <name evidence="2" type="ORF">ENQ35_02810</name>
</gene>
<reference evidence="2" key="1">
    <citation type="journal article" date="2020" name="mSystems">
        <title>Genome- and Community-Level Interaction Insights into Carbon Utilization and Element Cycling Functions of Hydrothermarchaeota in Hydrothermal Sediment.</title>
        <authorList>
            <person name="Zhou Z."/>
            <person name="Liu Y."/>
            <person name="Xu W."/>
            <person name="Pan J."/>
            <person name="Luo Z.H."/>
            <person name="Li M."/>
        </authorList>
    </citation>
    <scope>NUCLEOTIDE SEQUENCE [LARGE SCALE GENOMIC DNA]</scope>
    <source>
        <strain evidence="2">SpSt-301</strain>
    </source>
</reference>
<accession>A0A7C1IZV1</accession>
<feature type="chain" id="PRO_5028272043" evidence="1">
    <location>
        <begin position="30"/>
        <end position="135"/>
    </location>
</feature>
<name>A0A7C1IZV1_9THEO</name>
<organism evidence="2">
    <name type="scientific">Ammonifex degensii</name>
    <dbReference type="NCBI Taxonomy" id="42838"/>
    <lineage>
        <taxon>Bacteria</taxon>
        <taxon>Bacillati</taxon>
        <taxon>Bacillota</taxon>
        <taxon>Clostridia</taxon>
        <taxon>Thermoanaerobacterales</taxon>
        <taxon>Thermoanaerobacteraceae</taxon>
        <taxon>Ammonifex</taxon>
    </lineage>
</organism>
<dbReference type="EMBL" id="DSMV01000171">
    <property type="protein sequence ID" value="HDW51652.1"/>
    <property type="molecule type" value="Genomic_DNA"/>
</dbReference>
<evidence type="ECO:0000256" key="1">
    <source>
        <dbReference type="SAM" id="SignalP"/>
    </source>
</evidence>
<keyword evidence="1" id="KW-0732">Signal</keyword>
<sequence length="135" mass="13977">MPQRFFSLICTLFAALIVLFFPPAGTAQAYLSAADYYVQWNRSGVAYPSASSGSLPTTGTPLVSAGQTVKSSLGTQNSAVVVAPVALSGDRAGYFAYFQRSTFAPVAAEPAPADALSQMLSLRCSLSGARRASAA</sequence>
<comment type="caution">
    <text evidence="2">The sequence shown here is derived from an EMBL/GenBank/DDBJ whole genome shotgun (WGS) entry which is preliminary data.</text>
</comment>
<protein>
    <submittedName>
        <fullName evidence="2">Uncharacterized protein</fullName>
    </submittedName>
</protein>
<feature type="signal peptide" evidence="1">
    <location>
        <begin position="1"/>
        <end position="29"/>
    </location>
</feature>
<evidence type="ECO:0000313" key="2">
    <source>
        <dbReference type="EMBL" id="HDW51652.1"/>
    </source>
</evidence>
<dbReference type="AlphaFoldDB" id="A0A7C1IZV1"/>
<proteinExistence type="predicted"/>